<dbReference type="AlphaFoldDB" id="A0A372GC96"/>
<proteinExistence type="inferred from homology"/>
<comment type="caution">
    <text evidence="9">The sequence shown here is derived from an EMBL/GenBank/DDBJ whole genome shotgun (WGS) entry which is preliminary data.</text>
</comment>
<reference evidence="9 10" key="1">
    <citation type="submission" date="2018-08" db="EMBL/GenBank/DDBJ databases">
        <title>Actinomadura spongicola sp. nov., isolated from marine sponge Leucetta chagosensis.</title>
        <authorList>
            <person name="Li L."/>
            <person name="Lin H.W."/>
        </authorList>
    </citation>
    <scope>NUCLEOTIDE SEQUENCE [LARGE SCALE GENOMIC DNA]</scope>
    <source>
        <strain evidence="9 10">LHW52907</strain>
    </source>
</reference>
<evidence type="ECO:0000256" key="7">
    <source>
        <dbReference type="SAM" id="Phobius"/>
    </source>
</evidence>
<organism evidence="9 10">
    <name type="scientific">Actinomadura spongiicola</name>
    <dbReference type="NCBI Taxonomy" id="2303421"/>
    <lineage>
        <taxon>Bacteria</taxon>
        <taxon>Bacillati</taxon>
        <taxon>Actinomycetota</taxon>
        <taxon>Actinomycetes</taxon>
        <taxon>Streptosporangiales</taxon>
        <taxon>Thermomonosporaceae</taxon>
        <taxon>Actinomadura</taxon>
    </lineage>
</organism>
<evidence type="ECO:0000313" key="10">
    <source>
        <dbReference type="Proteomes" id="UP000262882"/>
    </source>
</evidence>
<dbReference type="GO" id="GO:0005886">
    <property type="term" value="C:plasma membrane"/>
    <property type="evidence" value="ECO:0007669"/>
    <property type="project" value="UniProtKB-SubCell"/>
</dbReference>
<keyword evidence="4 7" id="KW-0812">Transmembrane</keyword>
<dbReference type="Gene3D" id="1.20.1640.10">
    <property type="entry name" value="Multidrug efflux transporter AcrB transmembrane domain"/>
    <property type="match status" value="2"/>
</dbReference>
<feature type="transmembrane region" description="Helical" evidence="7">
    <location>
        <begin position="430"/>
        <end position="449"/>
    </location>
</feature>
<feature type="transmembrane region" description="Helical" evidence="7">
    <location>
        <begin position="541"/>
        <end position="561"/>
    </location>
</feature>
<dbReference type="InterPro" id="IPR004869">
    <property type="entry name" value="MMPL_dom"/>
</dbReference>
<evidence type="ECO:0000259" key="8">
    <source>
        <dbReference type="PROSITE" id="PS50156"/>
    </source>
</evidence>
<dbReference type="InterPro" id="IPR000731">
    <property type="entry name" value="SSD"/>
</dbReference>
<feature type="transmembrane region" description="Helical" evidence="7">
    <location>
        <begin position="274"/>
        <end position="293"/>
    </location>
</feature>
<dbReference type="EMBL" id="QVNQ01000007">
    <property type="protein sequence ID" value="RFS83018.1"/>
    <property type="molecule type" value="Genomic_DNA"/>
</dbReference>
<keyword evidence="10" id="KW-1185">Reference proteome</keyword>
<gene>
    <name evidence="9" type="ORF">D0T12_22750</name>
</gene>
<feature type="transmembrane region" description="Helical" evidence="7">
    <location>
        <begin position="102"/>
        <end position="126"/>
    </location>
</feature>
<dbReference type="Proteomes" id="UP000262882">
    <property type="component" value="Unassembled WGS sequence"/>
</dbReference>
<evidence type="ECO:0000256" key="4">
    <source>
        <dbReference type="ARBA" id="ARBA00022692"/>
    </source>
</evidence>
<evidence type="ECO:0000313" key="9">
    <source>
        <dbReference type="EMBL" id="RFS83018.1"/>
    </source>
</evidence>
<comment type="similarity">
    <text evidence="2">Belongs to the resistance-nodulation-cell division (RND) (TC 2.A.6) family. MmpL subfamily.</text>
</comment>
<keyword evidence="5 7" id="KW-1133">Transmembrane helix</keyword>
<evidence type="ECO:0000256" key="2">
    <source>
        <dbReference type="ARBA" id="ARBA00010157"/>
    </source>
</evidence>
<dbReference type="PANTHER" id="PTHR33406">
    <property type="entry name" value="MEMBRANE PROTEIN MJ1562-RELATED"/>
    <property type="match status" value="1"/>
</dbReference>
<evidence type="ECO:0000256" key="5">
    <source>
        <dbReference type="ARBA" id="ARBA00022989"/>
    </source>
</evidence>
<feature type="transmembrane region" description="Helical" evidence="7">
    <location>
        <begin position="146"/>
        <end position="166"/>
    </location>
</feature>
<dbReference type="SUPFAM" id="SSF82866">
    <property type="entry name" value="Multidrug efflux transporter AcrB transmembrane domain"/>
    <property type="match status" value="2"/>
</dbReference>
<evidence type="ECO:0000256" key="6">
    <source>
        <dbReference type="ARBA" id="ARBA00023136"/>
    </source>
</evidence>
<feature type="transmembrane region" description="Helical" evidence="7">
    <location>
        <begin position="573"/>
        <end position="597"/>
    </location>
</feature>
<dbReference type="PROSITE" id="PS50156">
    <property type="entry name" value="SSD"/>
    <property type="match status" value="2"/>
</dbReference>
<feature type="domain" description="SSD" evidence="8">
    <location>
        <begin position="430"/>
        <end position="596"/>
    </location>
</feature>
<feature type="transmembrane region" description="Helical" evidence="7">
    <location>
        <begin position="501"/>
        <end position="521"/>
    </location>
</feature>
<feature type="transmembrane region" description="Helical" evidence="7">
    <location>
        <begin position="218"/>
        <end position="245"/>
    </location>
</feature>
<accession>A0A372GC96</accession>
<dbReference type="PANTHER" id="PTHR33406:SF11">
    <property type="entry name" value="MEMBRANE PROTEIN SCO6666-RELATED"/>
    <property type="match status" value="1"/>
</dbReference>
<feature type="transmembrane region" description="Helical" evidence="7">
    <location>
        <begin position="192"/>
        <end position="212"/>
    </location>
</feature>
<evidence type="ECO:0000256" key="3">
    <source>
        <dbReference type="ARBA" id="ARBA00022475"/>
    </source>
</evidence>
<keyword evidence="6 7" id="KW-0472">Membrane</keyword>
<feature type="domain" description="SSD" evidence="8">
    <location>
        <begin position="118"/>
        <end position="243"/>
    </location>
</feature>
<sequence length="633" mass="66844">MRPLYIHPLPVVVLQLVVPNCGGGVDDARTARTLVSPAAQDRGRVLDPARVHAGERRRHGQARLRLRVRAPGRRLPARVRGAHRALPRPVHRHGRDRLPCPVILLVAFGSLLIVGMPILTALVGLFGSLGLVMLLTKVMEVPDFTMSVAIMIVLGVGVDYALFLVTRYRTALRAGRGPEDAAGEATATAGRAVLFAGVTVIISLTGMLFMGVGFVHGLALGCALGVLITMVVAVTLVPALLGLFGERRLRRWADRRSGAGTGWVRWNGFVQRRAAPLIVLGVVVTGAVALPALGMRLGSNDAGNLPASDTTRRAHDLKTEAFGVGSTATLTLAAELDGADRRALDTVMRRVSAADGVAHAARPLTSADGEAAMITVTPRTDAQDPATTELVRELREEILPEATAGTGTRFHVGGVTATFEDLADRMASRLAIFVAAVLGLSLVLLVLVFRSVVVPLLAVALTVLSLGAAYGVLVAVFQWGWAMSLFGVGRTGPLESYTPMTLMALLFGLSMDYQMFLLSRIKEAAETARDARDAIAEGLRASGRVILAAALIMAAVFGSFTLSPDRIMKQFGLGLAVAVLVQAVLVLAVAPAVLGALGSRAWWLPRALRRLPDLHVKGATKPAAEEAPVDSLA</sequence>
<dbReference type="Pfam" id="PF03176">
    <property type="entry name" value="MMPL"/>
    <property type="match status" value="2"/>
</dbReference>
<evidence type="ECO:0000256" key="1">
    <source>
        <dbReference type="ARBA" id="ARBA00004651"/>
    </source>
</evidence>
<feature type="transmembrane region" description="Helical" evidence="7">
    <location>
        <begin position="456"/>
        <end position="481"/>
    </location>
</feature>
<dbReference type="InterPro" id="IPR050545">
    <property type="entry name" value="Mycobact_MmpL"/>
</dbReference>
<keyword evidence="3" id="KW-1003">Cell membrane</keyword>
<comment type="subcellular location">
    <subcellularLocation>
        <location evidence="1">Cell membrane</location>
        <topology evidence="1">Multi-pass membrane protein</topology>
    </subcellularLocation>
</comment>
<name>A0A372GC96_9ACTN</name>
<protein>
    <submittedName>
        <fullName evidence="9">MMPL family transporter</fullName>
    </submittedName>
</protein>